<keyword evidence="3" id="KW-1185">Reference proteome</keyword>
<gene>
    <name evidence="2" type="ORF">GCM10009098_28630</name>
</gene>
<reference evidence="2 3" key="1">
    <citation type="journal article" date="2019" name="Int. J. Syst. Evol. Microbiol.">
        <title>The Global Catalogue of Microorganisms (GCM) 10K type strain sequencing project: providing services to taxonomists for standard genome sequencing and annotation.</title>
        <authorList>
            <consortium name="The Broad Institute Genomics Platform"/>
            <consortium name="The Broad Institute Genome Sequencing Center for Infectious Disease"/>
            <person name="Wu L."/>
            <person name="Ma J."/>
        </authorList>
    </citation>
    <scope>NUCLEOTIDE SEQUENCE [LARGE SCALE GENOMIC DNA]</scope>
    <source>
        <strain evidence="2 3">JCM 14331</strain>
    </source>
</reference>
<organism evidence="2 3">
    <name type="scientific">Rheinheimera aquimaris</name>
    <dbReference type="NCBI Taxonomy" id="412437"/>
    <lineage>
        <taxon>Bacteria</taxon>
        <taxon>Pseudomonadati</taxon>
        <taxon>Pseudomonadota</taxon>
        <taxon>Gammaproteobacteria</taxon>
        <taxon>Chromatiales</taxon>
        <taxon>Chromatiaceae</taxon>
        <taxon>Rheinheimera</taxon>
    </lineage>
</organism>
<feature type="transmembrane region" description="Helical" evidence="1">
    <location>
        <begin position="6"/>
        <end position="22"/>
    </location>
</feature>
<evidence type="ECO:0000313" key="3">
    <source>
        <dbReference type="Proteomes" id="UP001501169"/>
    </source>
</evidence>
<dbReference type="RefSeq" id="WP_134057541.1">
    <property type="nucleotide sequence ID" value="NZ_BAAAEO010000004.1"/>
</dbReference>
<protein>
    <recommendedName>
        <fullName evidence="4">Nitrite reductase</fullName>
    </recommendedName>
</protein>
<proteinExistence type="predicted"/>
<accession>A0ABN1E4G7</accession>
<evidence type="ECO:0008006" key="4">
    <source>
        <dbReference type="Google" id="ProtNLM"/>
    </source>
</evidence>
<keyword evidence="1" id="KW-0812">Transmembrane</keyword>
<evidence type="ECO:0000313" key="2">
    <source>
        <dbReference type="EMBL" id="GAA0558920.1"/>
    </source>
</evidence>
<dbReference type="Proteomes" id="UP001501169">
    <property type="component" value="Unassembled WGS sequence"/>
</dbReference>
<sequence>MDIGIVIIVVVAILGGVAYDAMKMRYKYQQLASGKGIDKLEQEIADLKQRTAALEAIVTDKSYQLKDQINQLSRSS</sequence>
<evidence type="ECO:0000256" key="1">
    <source>
        <dbReference type="SAM" id="Phobius"/>
    </source>
</evidence>
<keyword evidence="1" id="KW-1133">Transmembrane helix</keyword>
<comment type="caution">
    <text evidence="2">The sequence shown here is derived from an EMBL/GenBank/DDBJ whole genome shotgun (WGS) entry which is preliminary data.</text>
</comment>
<keyword evidence="1" id="KW-0472">Membrane</keyword>
<dbReference type="EMBL" id="BAAAEO010000004">
    <property type="protein sequence ID" value="GAA0558920.1"/>
    <property type="molecule type" value="Genomic_DNA"/>
</dbReference>
<name>A0ABN1E4G7_9GAMM</name>